<evidence type="ECO:0000256" key="4">
    <source>
        <dbReference type="ARBA" id="ARBA00022840"/>
    </source>
</evidence>
<dbReference type="PROSITE" id="PS00211">
    <property type="entry name" value="ABC_TRANSPORTER_1"/>
    <property type="match status" value="1"/>
</dbReference>
<keyword evidence="7" id="KW-1185">Reference proteome</keyword>
<reference evidence="6 7" key="1">
    <citation type="submission" date="2014-03" db="EMBL/GenBank/DDBJ databases">
        <title>Genomics of Bifidobacteria.</title>
        <authorList>
            <person name="Ventura M."/>
            <person name="Milani C."/>
            <person name="Lugli G.A."/>
        </authorList>
    </citation>
    <scope>NUCLEOTIDE SEQUENCE [LARGE SCALE GENOMIC DNA]</scope>
    <source>
        <strain evidence="6 7">DSM 22767</strain>
    </source>
</reference>
<evidence type="ECO:0000256" key="3">
    <source>
        <dbReference type="ARBA" id="ARBA00022741"/>
    </source>
</evidence>
<dbReference type="GO" id="GO:0005524">
    <property type="term" value="F:ATP binding"/>
    <property type="evidence" value="ECO:0007669"/>
    <property type="project" value="UniProtKB-KW"/>
</dbReference>
<proteinExistence type="inferred from homology"/>
<name>A0A086ZGN2_9BIFI</name>
<dbReference type="InterPro" id="IPR027417">
    <property type="entry name" value="P-loop_NTPase"/>
</dbReference>
<comment type="similarity">
    <text evidence="1">Belongs to the ABC transporter superfamily.</text>
</comment>
<gene>
    <name evidence="6" type="ORF">BBOH_0901</name>
</gene>
<accession>A0A086ZGN2</accession>
<keyword evidence="2" id="KW-0813">Transport</keyword>
<dbReference type="EMBL" id="JGYP01000002">
    <property type="protein sequence ID" value="KFI45682.1"/>
    <property type="molecule type" value="Genomic_DNA"/>
</dbReference>
<protein>
    <submittedName>
        <fullName evidence="6">ABC transporter ATP-binding protein</fullName>
        <ecNumber evidence="6">3.6.3.28</ecNumber>
    </submittedName>
</protein>
<keyword evidence="6" id="KW-0378">Hydrolase</keyword>
<dbReference type="SMART" id="SM00382">
    <property type="entry name" value="AAA"/>
    <property type="match status" value="1"/>
</dbReference>
<dbReference type="STRING" id="1437606.BBOH_0901"/>
<dbReference type="eggNOG" id="COG1136">
    <property type="taxonomic scope" value="Bacteria"/>
</dbReference>
<evidence type="ECO:0000313" key="6">
    <source>
        <dbReference type="EMBL" id="KFI45682.1"/>
    </source>
</evidence>
<dbReference type="InterPro" id="IPR017871">
    <property type="entry name" value="ABC_transporter-like_CS"/>
</dbReference>
<keyword evidence="4 6" id="KW-0067">ATP-binding</keyword>
<evidence type="ECO:0000313" key="7">
    <source>
        <dbReference type="Proteomes" id="UP000029096"/>
    </source>
</evidence>
<dbReference type="PANTHER" id="PTHR42798">
    <property type="entry name" value="LIPOPROTEIN-RELEASING SYSTEM ATP-BINDING PROTEIN LOLD"/>
    <property type="match status" value="1"/>
</dbReference>
<dbReference type="Pfam" id="PF00005">
    <property type="entry name" value="ABC_tran"/>
    <property type="match status" value="1"/>
</dbReference>
<evidence type="ECO:0000256" key="1">
    <source>
        <dbReference type="ARBA" id="ARBA00005417"/>
    </source>
</evidence>
<dbReference type="EC" id="3.6.3.28" evidence="6"/>
<evidence type="ECO:0000259" key="5">
    <source>
        <dbReference type="PROSITE" id="PS50893"/>
    </source>
</evidence>
<dbReference type="InterPro" id="IPR003439">
    <property type="entry name" value="ABC_transporter-like_ATP-bd"/>
</dbReference>
<sequence>MKVSIKELDKSFGQRVLFTDLDYTFAEGEVNVILGESGSGKTTLLNILSLYEPPDSGSVFYDGQIVSGLSSAKTRHIIRNNVGYVYQDIRLFDDLSVNDNLRLALHFSSLPRRKWQVSIDALLERFGLLQCRNSIAAELSGGEKQRIAIARAVVSGKNLLLADEPTGALDEENAYKVINLMKDISHNDGCTVIMVTHSMMVANEFSKICWLRQGVLCANKDVSHES</sequence>
<dbReference type="Proteomes" id="UP000029096">
    <property type="component" value="Unassembled WGS sequence"/>
</dbReference>
<dbReference type="CDD" id="cd03255">
    <property type="entry name" value="ABC_MJ0796_LolCDE_FtsE"/>
    <property type="match status" value="1"/>
</dbReference>
<keyword evidence="3" id="KW-0547">Nucleotide-binding</keyword>
<dbReference type="GO" id="GO:0016887">
    <property type="term" value="F:ATP hydrolysis activity"/>
    <property type="evidence" value="ECO:0007669"/>
    <property type="project" value="InterPro"/>
</dbReference>
<organism evidence="6 7">
    <name type="scientific">Bifidobacterium bohemicum DSM 22767</name>
    <dbReference type="NCBI Taxonomy" id="1437606"/>
    <lineage>
        <taxon>Bacteria</taxon>
        <taxon>Bacillati</taxon>
        <taxon>Actinomycetota</taxon>
        <taxon>Actinomycetes</taxon>
        <taxon>Bifidobacteriales</taxon>
        <taxon>Bifidobacteriaceae</taxon>
        <taxon>Bifidobacterium</taxon>
    </lineage>
</organism>
<dbReference type="InterPro" id="IPR017911">
    <property type="entry name" value="MacB-like_ATP-bd"/>
</dbReference>
<dbReference type="InterPro" id="IPR003593">
    <property type="entry name" value="AAA+_ATPase"/>
</dbReference>
<dbReference type="SUPFAM" id="SSF52540">
    <property type="entry name" value="P-loop containing nucleoside triphosphate hydrolases"/>
    <property type="match status" value="1"/>
</dbReference>
<dbReference type="RefSeq" id="WP_074428620.1">
    <property type="nucleotide sequence ID" value="NZ_JDUS01000024.1"/>
</dbReference>
<comment type="caution">
    <text evidence="6">The sequence shown here is derived from an EMBL/GenBank/DDBJ whole genome shotgun (WGS) entry which is preliminary data.</text>
</comment>
<dbReference type="PANTHER" id="PTHR42798:SF7">
    <property type="entry name" value="ALPHA-D-RIBOSE 1-METHYLPHOSPHONATE 5-TRIPHOSPHATE SYNTHASE SUBUNIT PHNL"/>
    <property type="match status" value="1"/>
</dbReference>
<dbReference type="OrthoDB" id="4425833at2"/>
<evidence type="ECO:0000256" key="2">
    <source>
        <dbReference type="ARBA" id="ARBA00022448"/>
    </source>
</evidence>
<dbReference type="PROSITE" id="PS50893">
    <property type="entry name" value="ABC_TRANSPORTER_2"/>
    <property type="match status" value="1"/>
</dbReference>
<feature type="domain" description="ABC transporter" evidence="5">
    <location>
        <begin position="3"/>
        <end position="226"/>
    </location>
</feature>
<dbReference type="Gene3D" id="3.40.50.300">
    <property type="entry name" value="P-loop containing nucleotide triphosphate hydrolases"/>
    <property type="match status" value="1"/>
</dbReference>
<dbReference type="AlphaFoldDB" id="A0A086ZGN2"/>